<reference evidence="5 6" key="1">
    <citation type="journal article" date="2015" name="Nature">
        <title>rRNA introns, odd ribosomes, and small enigmatic genomes across a large radiation of phyla.</title>
        <authorList>
            <person name="Brown C.T."/>
            <person name="Hug L.A."/>
            <person name="Thomas B.C."/>
            <person name="Sharon I."/>
            <person name="Castelle C.J."/>
            <person name="Singh A."/>
            <person name="Wilkins M.J."/>
            <person name="Williams K.H."/>
            <person name="Banfield J.F."/>
        </authorList>
    </citation>
    <scope>NUCLEOTIDE SEQUENCE [LARGE SCALE GENOMIC DNA]</scope>
</reference>
<evidence type="ECO:0000256" key="2">
    <source>
        <dbReference type="ARBA" id="ARBA00022842"/>
    </source>
</evidence>
<dbReference type="InterPro" id="IPR031662">
    <property type="entry name" value="GTP-binding_2"/>
</dbReference>
<comment type="caution">
    <text evidence="5">The sequence shown here is derived from an EMBL/GenBank/DDBJ whole genome shotgun (WGS) entry which is preliminary data.</text>
</comment>
<dbReference type="STRING" id="1618566.UR35_C0019G0003"/>
<dbReference type="Gene3D" id="3.40.50.300">
    <property type="entry name" value="P-loop containing nucleotide triphosphate hydrolases"/>
    <property type="match status" value="1"/>
</dbReference>
<dbReference type="InterPro" id="IPR006073">
    <property type="entry name" value="GTP-bd"/>
</dbReference>
<dbReference type="AlphaFoldDB" id="A0A0G0CJ46"/>
<keyword evidence="1" id="KW-0547">Nucleotide-binding</keyword>
<dbReference type="SUPFAM" id="SSF52540">
    <property type="entry name" value="P-loop containing nucleoside triphosphate hydrolases"/>
    <property type="match status" value="1"/>
</dbReference>
<dbReference type="NCBIfam" id="TIGR00231">
    <property type="entry name" value="small_GTP"/>
    <property type="match status" value="1"/>
</dbReference>
<organism evidence="5 6">
    <name type="scientific">Candidatus Woesebacteria bacterium GW2011_GWB1_33_22</name>
    <dbReference type="NCBI Taxonomy" id="1618566"/>
    <lineage>
        <taxon>Bacteria</taxon>
        <taxon>Candidatus Woeseibacteriota</taxon>
    </lineage>
</organism>
<evidence type="ECO:0000259" key="4">
    <source>
        <dbReference type="PROSITE" id="PS51710"/>
    </source>
</evidence>
<dbReference type="InterPro" id="IPR006074">
    <property type="entry name" value="GTP1-OBG_CS"/>
</dbReference>
<dbReference type="InterPro" id="IPR045001">
    <property type="entry name" value="DRG"/>
</dbReference>
<dbReference type="PRINTS" id="PR00326">
    <property type="entry name" value="GTP1OBG"/>
</dbReference>
<dbReference type="InterPro" id="IPR031167">
    <property type="entry name" value="G_OBG"/>
</dbReference>
<dbReference type="GO" id="GO:0005525">
    <property type="term" value="F:GTP binding"/>
    <property type="evidence" value="ECO:0007669"/>
    <property type="project" value="UniProtKB-KW"/>
</dbReference>
<accession>A0A0G0CJ46</accession>
<evidence type="ECO:0000313" key="5">
    <source>
        <dbReference type="EMBL" id="KKP43537.1"/>
    </source>
</evidence>
<sequence length="355" mass="38910">MIDIAQQIEEIETVLRKTPHHKATNGFIGAMRAKIARLKDREVETYSKGSAGGGGYAVKKQGDATIVLIGPPSAGKSTLINLLTNAESKVAAYAFTTVSVIPGMLKYNEAYIQILDVPGLIEGASIGKGKGKQVLSVARGSDLLVIMTDPERLKFFDQILVELEKAGIRVNKRKPDVRIEKAISGNLAVRSNFKQGFDDQTVINIANEFGIKNGTITLKEKVTIGELVDSFSERIVYKPAIFVVNKSDTDNSSRFTDLIYISAEKEEGIDNLKEIIWNKLKLVTVYLVEKNDKLNKNNPVIMKHGDTLKNIANAIGSEFSESTSLAKIWGNGAKFDGQEMSLSTKVVDGMQVRFI</sequence>
<name>A0A0G0CJ46_9BACT</name>
<protein>
    <submittedName>
        <fullName evidence="5">Small GTP-binding protein</fullName>
    </submittedName>
</protein>
<dbReference type="Pfam" id="PF01926">
    <property type="entry name" value="MMR_HSR1"/>
    <property type="match status" value="1"/>
</dbReference>
<dbReference type="InterPro" id="IPR012675">
    <property type="entry name" value="Beta-grasp_dom_sf"/>
</dbReference>
<dbReference type="PROSITE" id="PS00905">
    <property type="entry name" value="GTP1_OBG"/>
    <property type="match status" value="1"/>
</dbReference>
<dbReference type="InterPro" id="IPR027417">
    <property type="entry name" value="P-loop_NTPase"/>
</dbReference>
<dbReference type="SUPFAM" id="SSF81271">
    <property type="entry name" value="TGS-like"/>
    <property type="match status" value="1"/>
</dbReference>
<dbReference type="PANTHER" id="PTHR43127">
    <property type="entry name" value="DEVELOPMENTALLY-REGULATED GTP-BINDING PROTEIN 2"/>
    <property type="match status" value="1"/>
</dbReference>
<dbReference type="PATRIC" id="fig|1618566.3.peg.995"/>
<evidence type="ECO:0000256" key="3">
    <source>
        <dbReference type="ARBA" id="ARBA00023134"/>
    </source>
</evidence>
<evidence type="ECO:0000313" key="6">
    <source>
        <dbReference type="Proteomes" id="UP000034778"/>
    </source>
</evidence>
<dbReference type="Gene3D" id="3.10.20.30">
    <property type="match status" value="1"/>
</dbReference>
<dbReference type="PROSITE" id="PS51710">
    <property type="entry name" value="G_OBG"/>
    <property type="match status" value="1"/>
</dbReference>
<evidence type="ECO:0000256" key="1">
    <source>
        <dbReference type="ARBA" id="ARBA00022741"/>
    </source>
</evidence>
<dbReference type="GO" id="GO:0003924">
    <property type="term" value="F:GTPase activity"/>
    <property type="evidence" value="ECO:0007669"/>
    <property type="project" value="InterPro"/>
</dbReference>
<gene>
    <name evidence="5" type="ORF">UR35_C0019G0003</name>
</gene>
<dbReference type="Proteomes" id="UP000034778">
    <property type="component" value="Unassembled WGS sequence"/>
</dbReference>
<dbReference type="InterPro" id="IPR012676">
    <property type="entry name" value="TGS-like"/>
</dbReference>
<keyword evidence="3" id="KW-0342">GTP-binding</keyword>
<feature type="domain" description="OBG-type G" evidence="4">
    <location>
        <begin position="64"/>
        <end position="281"/>
    </location>
</feature>
<proteinExistence type="predicted"/>
<keyword evidence="2" id="KW-0460">Magnesium</keyword>
<dbReference type="Pfam" id="PF16897">
    <property type="entry name" value="MMR_HSR1_Xtn"/>
    <property type="match status" value="1"/>
</dbReference>
<dbReference type="EMBL" id="LBOW01000019">
    <property type="protein sequence ID" value="KKP43537.1"/>
    <property type="molecule type" value="Genomic_DNA"/>
</dbReference>
<dbReference type="InterPro" id="IPR005225">
    <property type="entry name" value="Small_GTP-bd"/>
</dbReference>